<dbReference type="Gene3D" id="3.40.366.10">
    <property type="entry name" value="Malonyl-Coenzyme A Acyl Carrier Protein, domain 2"/>
    <property type="match status" value="1"/>
</dbReference>
<dbReference type="SMART" id="SM00827">
    <property type="entry name" value="PKS_AT"/>
    <property type="match status" value="1"/>
</dbReference>
<dbReference type="InterPro" id="IPR042104">
    <property type="entry name" value="PKS_dehydratase_sf"/>
</dbReference>
<evidence type="ECO:0000259" key="7">
    <source>
        <dbReference type="PROSITE" id="PS52004"/>
    </source>
</evidence>
<evidence type="ECO:0000256" key="4">
    <source>
        <dbReference type="PROSITE-ProRule" id="PRU01363"/>
    </source>
</evidence>
<evidence type="ECO:0000256" key="3">
    <source>
        <dbReference type="ARBA" id="ARBA00022679"/>
    </source>
</evidence>
<dbReference type="InterPro" id="IPR014031">
    <property type="entry name" value="Ketoacyl_synth_C"/>
</dbReference>
<accession>A0ABV8GNT8</accession>
<dbReference type="PROSITE" id="PS52004">
    <property type="entry name" value="KS3_2"/>
    <property type="match status" value="1"/>
</dbReference>
<evidence type="ECO:0000256" key="1">
    <source>
        <dbReference type="ARBA" id="ARBA00022450"/>
    </source>
</evidence>
<feature type="active site" description="Proton donor; for dehydratase activity" evidence="4">
    <location>
        <position position="1504"/>
    </location>
</feature>
<organism evidence="9 10">
    <name type="scientific">Nonomuraea purpurea</name>
    <dbReference type="NCBI Taxonomy" id="1849276"/>
    <lineage>
        <taxon>Bacteria</taxon>
        <taxon>Bacillati</taxon>
        <taxon>Actinomycetota</taxon>
        <taxon>Actinomycetes</taxon>
        <taxon>Streptosporangiales</taxon>
        <taxon>Streptosporangiaceae</taxon>
        <taxon>Nonomuraea</taxon>
    </lineage>
</organism>
<dbReference type="Pfam" id="PF16197">
    <property type="entry name" value="KAsynt_C_assoc"/>
    <property type="match status" value="1"/>
</dbReference>
<comment type="caution">
    <text evidence="9">The sequence shown here is derived from an EMBL/GenBank/DDBJ whole genome shotgun (WGS) entry which is preliminary data.</text>
</comment>
<evidence type="ECO:0000313" key="10">
    <source>
        <dbReference type="Proteomes" id="UP001595851"/>
    </source>
</evidence>
<feature type="region of interest" description="Disordered" evidence="5">
    <location>
        <begin position="863"/>
        <end position="884"/>
    </location>
</feature>
<name>A0ABV8GNT8_9ACTN</name>
<feature type="region of interest" description="N-terminal hotdog fold" evidence="4">
    <location>
        <begin position="1304"/>
        <end position="1429"/>
    </location>
</feature>
<dbReference type="InterPro" id="IPR050091">
    <property type="entry name" value="PKS_NRPS_Biosynth_Enz"/>
</dbReference>
<feature type="domain" description="Ketosynthase family 3 (KS3)" evidence="7">
    <location>
        <begin position="2"/>
        <end position="431"/>
    </location>
</feature>
<dbReference type="InterPro" id="IPR001227">
    <property type="entry name" value="Ac_transferase_dom_sf"/>
</dbReference>
<dbReference type="Gene3D" id="3.40.50.720">
    <property type="entry name" value="NAD(P)-binding Rossmann-like Domain"/>
    <property type="match status" value="1"/>
</dbReference>
<dbReference type="SUPFAM" id="SSF55048">
    <property type="entry name" value="Probable ACP-binding domain of malonyl-CoA ACP transacylase"/>
    <property type="match status" value="1"/>
</dbReference>
<evidence type="ECO:0000256" key="5">
    <source>
        <dbReference type="SAM" id="MobiDB-lite"/>
    </source>
</evidence>
<protein>
    <submittedName>
        <fullName evidence="9">SDR family NAD(P)-dependent oxidoreductase</fullName>
    </submittedName>
</protein>
<keyword evidence="3" id="KW-0808">Transferase</keyword>
<dbReference type="SUPFAM" id="SSF52151">
    <property type="entry name" value="FabD/lysophospholipase-like"/>
    <property type="match status" value="1"/>
</dbReference>
<dbReference type="CDD" id="cd08953">
    <property type="entry name" value="KR_2_SDR_x"/>
    <property type="match status" value="1"/>
</dbReference>
<dbReference type="InterPro" id="IPR013968">
    <property type="entry name" value="PKS_KR"/>
</dbReference>
<dbReference type="InterPro" id="IPR016039">
    <property type="entry name" value="Thiolase-like"/>
</dbReference>
<dbReference type="InterPro" id="IPR009081">
    <property type="entry name" value="PP-bd_ACP"/>
</dbReference>
<dbReference type="Pfam" id="PF08659">
    <property type="entry name" value="KR"/>
    <property type="match status" value="1"/>
</dbReference>
<dbReference type="InterPro" id="IPR016036">
    <property type="entry name" value="Malonyl_transacylase_ACP-bd"/>
</dbReference>
<evidence type="ECO:0000313" key="9">
    <source>
        <dbReference type="EMBL" id="MFC4015631.1"/>
    </source>
</evidence>
<dbReference type="Pfam" id="PF00109">
    <property type="entry name" value="ketoacyl-synt"/>
    <property type="match status" value="1"/>
</dbReference>
<feature type="domain" description="PKS/mFAS DH" evidence="8">
    <location>
        <begin position="1304"/>
        <end position="1581"/>
    </location>
</feature>
<dbReference type="CDD" id="cd00833">
    <property type="entry name" value="PKS"/>
    <property type="match status" value="1"/>
</dbReference>
<dbReference type="InterPro" id="IPR020807">
    <property type="entry name" value="PKS_DH"/>
</dbReference>
<feature type="region of interest" description="C-terminal hotdog fold" evidence="4">
    <location>
        <begin position="1442"/>
        <end position="1581"/>
    </location>
</feature>
<dbReference type="EMBL" id="JBHSBI010000047">
    <property type="protein sequence ID" value="MFC4015631.1"/>
    <property type="molecule type" value="Genomic_DNA"/>
</dbReference>
<dbReference type="SMART" id="SM00825">
    <property type="entry name" value="PKS_KS"/>
    <property type="match status" value="1"/>
</dbReference>
<dbReference type="SUPFAM" id="SSF53901">
    <property type="entry name" value="Thiolase-like"/>
    <property type="match status" value="1"/>
</dbReference>
<dbReference type="PANTHER" id="PTHR43775:SF37">
    <property type="entry name" value="SI:DKEY-61P9.11"/>
    <property type="match status" value="1"/>
</dbReference>
<keyword evidence="2" id="KW-0597">Phosphoprotein</keyword>
<evidence type="ECO:0000259" key="8">
    <source>
        <dbReference type="PROSITE" id="PS52019"/>
    </source>
</evidence>
<dbReference type="InterPro" id="IPR014043">
    <property type="entry name" value="Acyl_transferase_dom"/>
</dbReference>
<sequence length="1732" mass="184171">MIEPIAIVGMACRLPGARDVEQFWLNLVGGRESITFLTPEQARRAGASDEELANPDFVRAVPALEEADRFDAGLFGMTALEAEICDPQFRLFLEICHAAMENAGHDPFDTGQSVGVFGAASYNQYLRHILATRPDLLESRNELQWLPLNDPGYLATLVSYKLNLRGPSMTALTACSSSLVAVHLAAQALRAGECEMALAGGASVNLAPGHLWTPGGILTSDGHCRPFDASGSGTLFGSGAGVVVLKRLDDALAEGDQIRAVILGDAVNNDGAEKVSFSAPSISGQSMAIAEAMALADVHPADVQYVEAHATGTRLGDPVEVAALTQAYATLAVEPLPLSGTAIGSVKSNIGHMNEASGVAGLIKTVLMLEREAIVPSVNVETVNPLLEIEKTPFDVARELRPWPRRADRPRVAAVSSLGVGGTNAHMVLSEAPVASTITEPPRPRVVAWSARTSGARRRLQDSLAGFFETCEEETFPDAVGTLQHGRTPHQARAAVVSDSAAGAAGLLRGTKVISGEAKEGVRPAFLFPGQGAHRARMASGLYGTARGFTIAMDECLDLLEEHGLRLHDAWLDDTRPEDTALVQPLLFAVEYALATMWTSGGIRPGAVVGHSLGELTAATVAGVFDLPDAVRLVVARARAMSEHSVHGGMLALAAEPDRIAEVLGETLAIAAVNGPKQTVVSGPDQALADLAGELAELGIQARRLPVAHPFHHPSWSDAADRFMEAFGEVTPSLPRIPLYSGRTGARVTDEALDPEFWAGQLIHPVRFWDALDAMLCDGSAHLLLEVGPGTTLGGLAGRHSSVMERRVTVASTLSGQGDMVSVLSAAAMLWTRGLPLDWAALGQTPPARRCVLPGYPYERERHWADPEPQRSAPRRSPEPRTSATVVEWTQQARLDEVAGGGTALVLLPADDDRALTVLLAVQQAGHSVIRVRAGTRYAERGADFSIRHPGDLVRVLDALAARNVAISLVVHAMTAEPYRPLTAESLPGQLDTAFAGPFTLAKLILQRYPAGSLPRLAVVTAYSADVSGGDRLDPAKATIHGLVRSLLSEEPRLAGGVIDVGERVEVADLAAELQVAAPAELVALRGGRRWVPVERPLALPRPGREVLREQAVYLVTGGFGGLGRTLATKLAETGLRPRLVLMGRTVEDRGIVADLRACGAEVLSVAGDVADPAALRAALDAATTRFGPVNGVFHLAGAPGSRMIAFRELDDARSVLAPKTLGTVNLAEAFAGRPPLDFAVFFSSRAALEGLVGGADYAAANAFMDVFAETTSLANGNVLSVAWPVWQGPGMVDHNGPDLAALPGAIARMVRQDAPATMVWEDDLAAATHWMLDEHRLDGRPLLPGTGYLEMVTSVFSDRLKEAGQGVELSEMLFRAPLLDEGARRLRLELTPSGDGYDLAVSSRPSDNPGAAWVVHVTGRVRGVEARAEKVDLAAVRDRLEAAGTKTAVTPRRRPRGAFALGPRWRNVVMTWEAGDEQLLHARLPSAFAGDLSEHRLHPALLDTVTAAIRPQFTDPFIPFLYERMVLRADLPAEFYAYVRRTRMSEDTIAGDIDLLTGDGTVLARISGFTMRRADLSNGLGAPRETPDRPEAGLDREEGMRLLFTLLASDAPRAVAVSPHPDDAPAPVREAVVRETEPQRDTVAAEPPRSAADLATDAADALPERLHELWTQSVGSPPASDDDDFFEAGGNSLSAVELMARIRAQLGVELSIGRLLEIRTFGGLLAVLAED</sequence>
<dbReference type="Gene3D" id="3.10.129.110">
    <property type="entry name" value="Polyketide synthase dehydratase"/>
    <property type="match status" value="1"/>
</dbReference>
<feature type="active site" description="Proton acceptor; for dehydratase activity" evidence="4">
    <location>
        <position position="1336"/>
    </location>
</feature>
<reference evidence="10" key="1">
    <citation type="journal article" date="2019" name="Int. J. Syst. Evol. Microbiol.">
        <title>The Global Catalogue of Microorganisms (GCM) 10K type strain sequencing project: providing services to taxonomists for standard genome sequencing and annotation.</title>
        <authorList>
            <consortium name="The Broad Institute Genomics Platform"/>
            <consortium name="The Broad Institute Genome Sequencing Center for Infectious Disease"/>
            <person name="Wu L."/>
            <person name="Ma J."/>
        </authorList>
    </citation>
    <scope>NUCLEOTIDE SEQUENCE [LARGE SCALE GENOMIC DNA]</scope>
    <source>
        <strain evidence="10">TBRC 1276</strain>
    </source>
</reference>
<dbReference type="Gene3D" id="3.30.70.3290">
    <property type="match status" value="1"/>
</dbReference>
<dbReference type="PROSITE" id="PS52019">
    <property type="entry name" value="PKS_MFAS_DH"/>
    <property type="match status" value="1"/>
</dbReference>
<dbReference type="SMART" id="SM00822">
    <property type="entry name" value="PKS_KR"/>
    <property type="match status" value="1"/>
</dbReference>
<dbReference type="InterPro" id="IPR049552">
    <property type="entry name" value="PKS_DH_N"/>
</dbReference>
<dbReference type="SUPFAM" id="SSF51735">
    <property type="entry name" value="NAD(P)-binding Rossmann-fold domains"/>
    <property type="match status" value="2"/>
</dbReference>
<dbReference type="Pfam" id="PF14765">
    <property type="entry name" value="PS-DH"/>
    <property type="match status" value="1"/>
</dbReference>
<dbReference type="PROSITE" id="PS50075">
    <property type="entry name" value="CARRIER"/>
    <property type="match status" value="1"/>
</dbReference>
<feature type="domain" description="Carrier" evidence="6">
    <location>
        <begin position="1658"/>
        <end position="1732"/>
    </location>
</feature>
<dbReference type="PANTHER" id="PTHR43775">
    <property type="entry name" value="FATTY ACID SYNTHASE"/>
    <property type="match status" value="1"/>
</dbReference>
<keyword evidence="1" id="KW-0596">Phosphopantetheine</keyword>
<proteinExistence type="predicted"/>
<dbReference type="InterPro" id="IPR014030">
    <property type="entry name" value="Ketoacyl_synth_N"/>
</dbReference>
<keyword evidence="10" id="KW-1185">Reference proteome</keyword>
<dbReference type="InterPro" id="IPR018201">
    <property type="entry name" value="Ketoacyl_synth_AS"/>
</dbReference>
<dbReference type="InterPro" id="IPR049900">
    <property type="entry name" value="PKS_mFAS_DH"/>
</dbReference>
<dbReference type="InterPro" id="IPR057326">
    <property type="entry name" value="KR_dom"/>
</dbReference>
<gene>
    <name evidence="9" type="ORF">ACFOY2_51060</name>
</gene>
<dbReference type="SMART" id="SM00823">
    <property type="entry name" value="PKS_PP"/>
    <property type="match status" value="1"/>
</dbReference>
<dbReference type="Pfam" id="PF00698">
    <property type="entry name" value="Acyl_transf_1"/>
    <property type="match status" value="1"/>
</dbReference>
<dbReference type="Gene3D" id="1.10.1200.10">
    <property type="entry name" value="ACP-like"/>
    <property type="match status" value="1"/>
</dbReference>
<dbReference type="PROSITE" id="PS00606">
    <property type="entry name" value="KS3_1"/>
    <property type="match status" value="1"/>
</dbReference>
<dbReference type="InterPro" id="IPR036291">
    <property type="entry name" value="NAD(P)-bd_dom_sf"/>
</dbReference>
<evidence type="ECO:0000259" key="6">
    <source>
        <dbReference type="PROSITE" id="PS50075"/>
    </source>
</evidence>
<dbReference type="Pfam" id="PF00550">
    <property type="entry name" value="PP-binding"/>
    <property type="match status" value="1"/>
</dbReference>
<dbReference type="SUPFAM" id="SSF47336">
    <property type="entry name" value="ACP-like"/>
    <property type="match status" value="1"/>
</dbReference>
<dbReference type="InterPro" id="IPR036736">
    <property type="entry name" value="ACP-like_sf"/>
</dbReference>
<dbReference type="InterPro" id="IPR016035">
    <property type="entry name" value="Acyl_Trfase/lysoPLipase"/>
</dbReference>
<dbReference type="InterPro" id="IPR020806">
    <property type="entry name" value="PKS_PP-bd"/>
</dbReference>
<evidence type="ECO:0000256" key="2">
    <source>
        <dbReference type="ARBA" id="ARBA00022553"/>
    </source>
</evidence>
<dbReference type="InterPro" id="IPR049551">
    <property type="entry name" value="PKS_DH_C"/>
</dbReference>
<dbReference type="InterPro" id="IPR020841">
    <property type="entry name" value="PKS_Beta-ketoAc_synthase_dom"/>
</dbReference>
<dbReference type="SMART" id="SM00826">
    <property type="entry name" value="PKS_DH"/>
    <property type="match status" value="1"/>
</dbReference>
<dbReference type="RefSeq" id="WP_379535449.1">
    <property type="nucleotide sequence ID" value="NZ_JBHSBI010000047.1"/>
</dbReference>
<dbReference type="Proteomes" id="UP001595851">
    <property type="component" value="Unassembled WGS sequence"/>
</dbReference>
<dbReference type="Gene3D" id="3.40.47.10">
    <property type="match status" value="1"/>
</dbReference>
<dbReference type="Pfam" id="PF21089">
    <property type="entry name" value="PKS_DH_N"/>
    <property type="match status" value="1"/>
</dbReference>
<dbReference type="InterPro" id="IPR032821">
    <property type="entry name" value="PKS_assoc"/>
</dbReference>
<dbReference type="Pfam" id="PF02801">
    <property type="entry name" value="Ketoacyl-synt_C"/>
    <property type="match status" value="1"/>
</dbReference>